<reference evidence="1 2" key="1">
    <citation type="submission" date="2015-04" db="EMBL/GenBank/DDBJ databases">
        <title>Complete genome sequence of Schizopora paradoxa KUC8140, a cosmopolitan wood degrader in East Asia.</title>
        <authorList>
            <consortium name="DOE Joint Genome Institute"/>
            <person name="Min B."/>
            <person name="Park H."/>
            <person name="Jang Y."/>
            <person name="Kim J.-J."/>
            <person name="Kim K.H."/>
            <person name="Pangilinan J."/>
            <person name="Lipzen A."/>
            <person name="Riley R."/>
            <person name="Grigoriev I.V."/>
            <person name="Spatafora J.W."/>
            <person name="Choi I.-G."/>
        </authorList>
    </citation>
    <scope>NUCLEOTIDE SEQUENCE [LARGE SCALE GENOMIC DNA]</scope>
    <source>
        <strain evidence="1 2">KUC8140</strain>
    </source>
</reference>
<sequence length="228" mass="24970">MYGELSTHTPETTESQTSERHVDWEHHLVIVPALVRWSTTHHLGSSRSQHLDAGPTRISLALKPYYAWLESRRSKAKRILACCRPLLCTTPRTARHCRSYVALVRGPAERPVRSLKTAASGSGTRLLCQFPSNASRTEGSLRLSCHSNHLVTPFSFEYPSELLGGTKISTFTYPPGVLPPSFGCVFSIASDIRKARRCGTPSACSSACGRLVSIHARVSANSAFVPLP</sequence>
<keyword evidence="2" id="KW-1185">Reference proteome</keyword>
<name>A0A0H2RN50_9AGAM</name>
<accession>A0A0H2RN50</accession>
<dbReference type="Proteomes" id="UP000053477">
    <property type="component" value="Unassembled WGS sequence"/>
</dbReference>
<proteinExistence type="predicted"/>
<evidence type="ECO:0000313" key="2">
    <source>
        <dbReference type="Proteomes" id="UP000053477"/>
    </source>
</evidence>
<gene>
    <name evidence="1" type="ORF">SCHPADRAFT_694379</name>
</gene>
<dbReference type="AlphaFoldDB" id="A0A0H2RN50"/>
<evidence type="ECO:0000313" key="1">
    <source>
        <dbReference type="EMBL" id="KLO06266.1"/>
    </source>
</evidence>
<dbReference type="InParanoid" id="A0A0H2RN50"/>
<protein>
    <submittedName>
        <fullName evidence="1">Uncharacterized protein</fullName>
    </submittedName>
</protein>
<dbReference type="EMBL" id="KQ086221">
    <property type="protein sequence ID" value="KLO06266.1"/>
    <property type="molecule type" value="Genomic_DNA"/>
</dbReference>
<organism evidence="1 2">
    <name type="scientific">Schizopora paradoxa</name>
    <dbReference type="NCBI Taxonomy" id="27342"/>
    <lineage>
        <taxon>Eukaryota</taxon>
        <taxon>Fungi</taxon>
        <taxon>Dikarya</taxon>
        <taxon>Basidiomycota</taxon>
        <taxon>Agaricomycotina</taxon>
        <taxon>Agaricomycetes</taxon>
        <taxon>Hymenochaetales</taxon>
        <taxon>Schizoporaceae</taxon>
        <taxon>Schizopora</taxon>
    </lineage>
</organism>